<dbReference type="FunFam" id="1.10.10.10:FF:000163">
    <property type="entry name" value="MarR family transcriptional regulator"/>
    <property type="match status" value="1"/>
</dbReference>
<keyword evidence="2" id="KW-0963">Cytoplasm</keyword>
<dbReference type="InterPro" id="IPR036388">
    <property type="entry name" value="WH-like_DNA-bd_sf"/>
</dbReference>
<proteinExistence type="predicted"/>
<dbReference type="PANTHER" id="PTHR33164:SF100">
    <property type="entry name" value="OSPR"/>
    <property type="match status" value="1"/>
</dbReference>
<evidence type="ECO:0000256" key="2">
    <source>
        <dbReference type="ARBA" id="ARBA00022490"/>
    </source>
</evidence>
<dbReference type="GO" id="GO:0005737">
    <property type="term" value="C:cytoplasm"/>
    <property type="evidence" value="ECO:0007669"/>
    <property type="project" value="UniProtKB-SubCell"/>
</dbReference>
<sequence length="154" mass="17168">MSAEDSNWLSLDSQLCFQLYASSRAITRLYKPLLDPLGLTYPQYLAMLVLWEWERQAPPAPTVKALGERLRLDSGTLTPLLKRLEQLKFVERRRGGGGDDRQVHLSLTGAGSELRARAEEIPRKLVCSTSMPASDIAALRDQLSMLLSNLGDGR</sequence>
<keyword evidence="4" id="KW-0238">DNA-binding</keyword>
<dbReference type="Gene3D" id="1.10.10.10">
    <property type="entry name" value="Winged helix-like DNA-binding domain superfamily/Winged helix DNA-binding domain"/>
    <property type="match status" value="1"/>
</dbReference>
<keyword evidence="5" id="KW-0804">Transcription</keyword>
<evidence type="ECO:0000256" key="1">
    <source>
        <dbReference type="ARBA" id="ARBA00004496"/>
    </source>
</evidence>
<dbReference type="EMBL" id="LT629736">
    <property type="protein sequence ID" value="SDS49052.1"/>
    <property type="molecule type" value="Genomic_DNA"/>
</dbReference>
<dbReference type="InterPro" id="IPR039422">
    <property type="entry name" value="MarR/SlyA-like"/>
</dbReference>
<dbReference type="OrthoDB" id="9806864at2"/>
<dbReference type="AlphaFoldDB" id="A0A1H1SM66"/>
<dbReference type="InterPro" id="IPR055166">
    <property type="entry name" value="Transc_reg_Sar_Rot_HTH"/>
</dbReference>
<evidence type="ECO:0000313" key="8">
    <source>
        <dbReference type="Proteomes" id="UP000243207"/>
    </source>
</evidence>
<dbReference type="GO" id="GO:0003677">
    <property type="term" value="F:DNA binding"/>
    <property type="evidence" value="ECO:0007669"/>
    <property type="project" value="UniProtKB-KW"/>
</dbReference>
<dbReference type="Pfam" id="PF22381">
    <property type="entry name" value="Staph_reg_Sar_Rot"/>
    <property type="match status" value="1"/>
</dbReference>
<organism evidence="7 8">
    <name type="scientific">Halopseudomonas xinjiangensis</name>
    <dbReference type="NCBI Taxonomy" id="487184"/>
    <lineage>
        <taxon>Bacteria</taxon>
        <taxon>Pseudomonadati</taxon>
        <taxon>Pseudomonadota</taxon>
        <taxon>Gammaproteobacteria</taxon>
        <taxon>Pseudomonadales</taxon>
        <taxon>Pseudomonadaceae</taxon>
        <taxon>Halopseudomonas</taxon>
    </lineage>
</organism>
<dbReference type="InterPro" id="IPR000835">
    <property type="entry name" value="HTH_MarR-typ"/>
</dbReference>
<reference evidence="8" key="1">
    <citation type="submission" date="2016-10" db="EMBL/GenBank/DDBJ databases">
        <authorList>
            <person name="Varghese N."/>
            <person name="Submissions S."/>
        </authorList>
    </citation>
    <scope>NUCLEOTIDE SEQUENCE [LARGE SCALE GENOMIC DNA]</scope>
    <source>
        <strain evidence="8">NRRL B-51270</strain>
    </source>
</reference>
<accession>A0A1H1SM66</accession>
<name>A0A1H1SM66_9GAMM</name>
<dbReference type="RefSeq" id="WP_093392949.1">
    <property type="nucleotide sequence ID" value="NZ_LT629736.1"/>
</dbReference>
<protein>
    <submittedName>
        <fullName evidence="7">Transcriptional regulator, MarR family</fullName>
    </submittedName>
</protein>
<evidence type="ECO:0000256" key="4">
    <source>
        <dbReference type="ARBA" id="ARBA00023125"/>
    </source>
</evidence>
<gene>
    <name evidence="7" type="ORF">SAMN05216421_1621</name>
</gene>
<dbReference type="GO" id="GO:0003700">
    <property type="term" value="F:DNA-binding transcription factor activity"/>
    <property type="evidence" value="ECO:0007669"/>
    <property type="project" value="InterPro"/>
</dbReference>
<dbReference type="Proteomes" id="UP000243207">
    <property type="component" value="Chromosome I"/>
</dbReference>
<dbReference type="PROSITE" id="PS50995">
    <property type="entry name" value="HTH_MARR_2"/>
    <property type="match status" value="1"/>
</dbReference>
<dbReference type="STRING" id="487184.SAMN05216421_1621"/>
<evidence type="ECO:0000256" key="3">
    <source>
        <dbReference type="ARBA" id="ARBA00023015"/>
    </source>
</evidence>
<feature type="domain" description="HTH marR-type" evidence="6">
    <location>
        <begin position="12"/>
        <end position="148"/>
    </location>
</feature>
<dbReference type="SMART" id="SM00347">
    <property type="entry name" value="HTH_MARR"/>
    <property type="match status" value="1"/>
</dbReference>
<dbReference type="SUPFAM" id="SSF46785">
    <property type="entry name" value="Winged helix' DNA-binding domain"/>
    <property type="match status" value="1"/>
</dbReference>
<evidence type="ECO:0000313" key="7">
    <source>
        <dbReference type="EMBL" id="SDS49052.1"/>
    </source>
</evidence>
<dbReference type="InterPro" id="IPR036390">
    <property type="entry name" value="WH_DNA-bd_sf"/>
</dbReference>
<dbReference type="PANTHER" id="PTHR33164">
    <property type="entry name" value="TRANSCRIPTIONAL REGULATOR, MARR FAMILY"/>
    <property type="match status" value="1"/>
</dbReference>
<keyword evidence="8" id="KW-1185">Reference proteome</keyword>
<keyword evidence="3" id="KW-0805">Transcription regulation</keyword>
<evidence type="ECO:0000259" key="6">
    <source>
        <dbReference type="PROSITE" id="PS50995"/>
    </source>
</evidence>
<evidence type="ECO:0000256" key="5">
    <source>
        <dbReference type="ARBA" id="ARBA00023163"/>
    </source>
</evidence>
<comment type="subcellular location">
    <subcellularLocation>
        <location evidence="1">Cytoplasm</location>
    </subcellularLocation>
</comment>
<dbReference type="GO" id="GO:0006950">
    <property type="term" value="P:response to stress"/>
    <property type="evidence" value="ECO:0007669"/>
    <property type="project" value="TreeGrafter"/>
</dbReference>